<dbReference type="PATRIC" id="fig|937777.3.peg.493"/>
<dbReference type="Proteomes" id="UP000010467">
    <property type="component" value="Chromosome"/>
</dbReference>
<dbReference type="RefSeq" id="WP_015234393.1">
    <property type="nucleotide sequence ID" value="NC_019793.1"/>
</dbReference>
<accession>K9ZWQ5</accession>
<proteinExistence type="predicted"/>
<sequence>MTPEPWELPEEQFWAELDGAVLADEMKPRTIGEEWRLFLRLWGDAQAETIRHMAEAFASMGKIARAASACLDRLRVLADEEPPAPRAGYVHPKAAMLARPAHLSLRQQQRTLSRRPIYIPRRLM</sequence>
<reference evidence="2" key="1">
    <citation type="submission" date="2012-03" db="EMBL/GenBank/DDBJ databases">
        <title>Complete sequence of chromosome of Deinococcus peraridilitoris DSM 19664.</title>
        <authorList>
            <person name="Lucas S."/>
            <person name="Copeland A."/>
            <person name="Lapidus A."/>
            <person name="Glavina del Rio T."/>
            <person name="Dalin E."/>
            <person name="Tice H."/>
            <person name="Bruce D."/>
            <person name="Goodwin L."/>
            <person name="Pitluck S."/>
            <person name="Peters L."/>
            <person name="Mikhailova N."/>
            <person name="Lu M."/>
            <person name="Kyrpides N."/>
            <person name="Mavromatis K."/>
            <person name="Ivanova N."/>
            <person name="Brettin T."/>
            <person name="Detter J.C."/>
            <person name="Han C."/>
            <person name="Larimer F."/>
            <person name="Land M."/>
            <person name="Hauser L."/>
            <person name="Markowitz V."/>
            <person name="Cheng J.-F."/>
            <person name="Hugenholtz P."/>
            <person name="Woyke T."/>
            <person name="Wu D."/>
            <person name="Pukall R."/>
            <person name="Steenblock K."/>
            <person name="Brambilla E."/>
            <person name="Klenk H.-P."/>
            <person name="Eisen J.A."/>
        </authorList>
    </citation>
    <scope>NUCLEOTIDE SEQUENCE [LARGE SCALE GENOMIC DNA]</scope>
    <source>
        <strain evidence="2">DSM 19664 / LMG 22246 / CIP 109416 / KR-200</strain>
    </source>
</reference>
<dbReference type="STRING" id="937777.Deipe_0487"/>
<organism evidence="1 2">
    <name type="scientific">Deinococcus peraridilitoris (strain DSM 19664 / LMG 22246 / CIP 109416 / KR-200)</name>
    <dbReference type="NCBI Taxonomy" id="937777"/>
    <lineage>
        <taxon>Bacteria</taxon>
        <taxon>Thermotogati</taxon>
        <taxon>Deinococcota</taxon>
        <taxon>Deinococci</taxon>
        <taxon>Deinococcales</taxon>
        <taxon>Deinococcaceae</taxon>
        <taxon>Deinococcus</taxon>
    </lineage>
</organism>
<protein>
    <submittedName>
        <fullName evidence="1">Uncharacterized protein</fullName>
    </submittedName>
</protein>
<keyword evidence="2" id="KW-1185">Reference proteome</keyword>
<dbReference type="EMBL" id="CP003382">
    <property type="protein sequence ID" value="AFZ66083.1"/>
    <property type="molecule type" value="Genomic_DNA"/>
</dbReference>
<evidence type="ECO:0000313" key="2">
    <source>
        <dbReference type="Proteomes" id="UP000010467"/>
    </source>
</evidence>
<dbReference type="HOGENOM" id="CLU_2000159_0_0_0"/>
<dbReference type="KEGG" id="dpd:Deipe_0487"/>
<gene>
    <name evidence="1" type="ordered locus">Deipe_0487</name>
</gene>
<name>K9ZWQ5_DEIPD</name>
<dbReference type="AlphaFoldDB" id="K9ZWQ5"/>
<evidence type="ECO:0000313" key="1">
    <source>
        <dbReference type="EMBL" id="AFZ66083.1"/>
    </source>
</evidence>